<feature type="transmembrane region" description="Helical" evidence="1">
    <location>
        <begin position="125"/>
        <end position="146"/>
    </location>
</feature>
<evidence type="ECO:0000313" key="3">
    <source>
        <dbReference type="Proteomes" id="UP001153069"/>
    </source>
</evidence>
<feature type="transmembrane region" description="Helical" evidence="1">
    <location>
        <begin position="46"/>
        <end position="66"/>
    </location>
</feature>
<feature type="transmembrane region" description="Helical" evidence="1">
    <location>
        <begin position="78"/>
        <end position="105"/>
    </location>
</feature>
<evidence type="ECO:0000256" key="1">
    <source>
        <dbReference type="SAM" id="Phobius"/>
    </source>
</evidence>
<dbReference type="Proteomes" id="UP001153069">
    <property type="component" value="Unassembled WGS sequence"/>
</dbReference>
<keyword evidence="1" id="KW-0812">Transmembrane</keyword>
<comment type="caution">
    <text evidence="2">The sequence shown here is derived from an EMBL/GenBank/DDBJ whole genome shotgun (WGS) entry which is preliminary data.</text>
</comment>
<dbReference type="OrthoDB" id="205150at2759"/>
<keyword evidence="1" id="KW-1133">Transmembrane helix</keyword>
<keyword evidence="1" id="KW-0472">Membrane</keyword>
<keyword evidence="3" id="KW-1185">Reference proteome</keyword>
<reference evidence="2" key="1">
    <citation type="submission" date="2020-06" db="EMBL/GenBank/DDBJ databases">
        <authorList>
            <consortium name="Plant Systems Biology data submission"/>
        </authorList>
    </citation>
    <scope>NUCLEOTIDE SEQUENCE</scope>
    <source>
        <strain evidence="2">D6</strain>
    </source>
</reference>
<name>A0A9N8H4J1_9STRA</name>
<protein>
    <submittedName>
        <fullName evidence="2">Uncharacterized protein</fullName>
    </submittedName>
</protein>
<proteinExistence type="predicted"/>
<sequence>MLLLATTTALRNGATDSTSVEEADDPTKQDFSGEAATLFGGIRIPAALFAGASAGAAFAMPISATASEGLKVGLVKRIYALLMMATLTSQIIAIVVGTVASSALANKCPFVKTASVSEFLNANYPLEWAACRFHFLSGVLLFVLGVGMRAWITVACPVFAKASLGAVITTSLLCVAFVQDLYERIDGFTGCGQVDSFYNLPIRYLRLLAQKALKKPMFAAAFVSMLATYGYLFFQAPHVIRYLTS</sequence>
<feature type="transmembrane region" description="Helical" evidence="1">
    <location>
        <begin position="158"/>
        <end position="178"/>
    </location>
</feature>
<feature type="transmembrane region" description="Helical" evidence="1">
    <location>
        <begin position="217"/>
        <end position="234"/>
    </location>
</feature>
<evidence type="ECO:0000313" key="2">
    <source>
        <dbReference type="EMBL" id="CAB9496768.1"/>
    </source>
</evidence>
<dbReference type="AlphaFoldDB" id="A0A9N8H4J1"/>
<organism evidence="2 3">
    <name type="scientific">Seminavis robusta</name>
    <dbReference type="NCBI Taxonomy" id="568900"/>
    <lineage>
        <taxon>Eukaryota</taxon>
        <taxon>Sar</taxon>
        <taxon>Stramenopiles</taxon>
        <taxon>Ochrophyta</taxon>
        <taxon>Bacillariophyta</taxon>
        <taxon>Bacillariophyceae</taxon>
        <taxon>Bacillariophycidae</taxon>
        <taxon>Naviculales</taxon>
        <taxon>Naviculaceae</taxon>
        <taxon>Seminavis</taxon>
    </lineage>
</organism>
<dbReference type="EMBL" id="CAICTM010000009">
    <property type="protein sequence ID" value="CAB9496768.1"/>
    <property type="molecule type" value="Genomic_DNA"/>
</dbReference>
<gene>
    <name evidence="2" type="ORF">SEMRO_9_G007340.1</name>
</gene>
<accession>A0A9N8H4J1</accession>